<protein>
    <submittedName>
        <fullName evidence="1">Uncharacterized protein</fullName>
    </submittedName>
</protein>
<gene>
    <name evidence="1" type="ORF">EQG79_00965</name>
</gene>
<comment type="caution">
    <text evidence="1">The sequence shown here is derived from an EMBL/GenBank/DDBJ whole genome shotgun (WGS) entry which is preliminary data.</text>
</comment>
<organism evidence="1 2">
    <name type="scientific">Spirosoma sordidisoli</name>
    <dbReference type="NCBI Taxonomy" id="2502893"/>
    <lineage>
        <taxon>Bacteria</taxon>
        <taxon>Pseudomonadati</taxon>
        <taxon>Bacteroidota</taxon>
        <taxon>Cytophagia</taxon>
        <taxon>Cytophagales</taxon>
        <taxon>Cytophagaceae</taxon>
        <taxon>Spirosoma</taxon>
    </lineage>
</organism>
<reference evidence="1 2" key="1">
    <citation type="submission" date="2019-01" db="EMBL/GenBank/DDBJ databases">
        <title>Spirosoma flava sp. nov., a propanil-degrading bacterium isolated from herbicide-contaminated soil.</title>
        <authorList>
            <person name="Zhang L."/>
            <person name="Jiang J.-D."/>
        </authorList>
    </citation>
    <scope>NUCLEOTIDE SEQUENCE [LARGE SCALE GENOMIC DNA]</scope>
    <source>
        <strain evidence="1 2">TY50</strain>
    </source>
</reference>
<name>A0A4Q2UN62_9BACT</name>
<evidence type="ECO:0000313" key="1">
    <source>
        <dbReference type="EMBL" id="RYC70756.1"/>
    </source>
</evidence>
<accession>A0A4Q2UN62</accession>
<dbReference type="RefSeq" id="WP_129599116.1">
    <property type="nucleotide sequence ID" value="NZ_SBLB01000001.1"/>
</dbReference>
<dbReference type="EMBL" id="SBLB01000001">
    <property type="protein sequence ID" value="RYC70756.1"/>
    <property type="molecule type" value="Genomic_DNA"/>
</dbReference>
<dbReference type="Proteomes" id="UP000290407">
    <property type="component" value="Unassembled WGS sequence"/>
</dbReference>
<evidence type="ECO:0000313" key="2">
    <source>
        <dbReference type="Proteomes" id="UP000290407"/>
    </source>
</evidence>
<sequence>MNAAKFEAKLRLATGNVVGISRPEQALLWMSEGEYPVEVVTLPAWVPIFWQPERSFFDEDGEWDDSLIQINQEVMVQMVYGANKWSARHLQLSSLKHLFREVGRVQRVYKRPRPEPGEFDLYLLVWFGFRWIGLRTRIVET</sequence>
<keyword evidence="2" id="KW-1185">Reference proteome</keyword>
<dbReference type="AlphaFoldDB" id="A0A4Q2UN62"/>
<proteinExistence type="predicted"/>